<reference evidence="1" key="1">
    <citation type="submission" date="2014-11" db="EMBL/GenBank/DDBJ databases">
        <authorList>
            <person name="Amaro Gonzalez C."/>
        </authorList>
    </citation>
    <scope>NUCLEOTIDE SEQUENCE</scope>
</reference>
<dbReference type="EMBL" id="GBXM01092811">
    <property type="protein sequence ID" value="JAH15766.1"/>
    <property type="molecule type" value="Transcribed_RNA"/>
</dbReference>
<organism evidence="1">
    <name type="scientific">Anguilla anguilla</name>
    <name type="common">European freshwater eel</name>
    <name type="synonym">Muraena anguilla</name>
    <dbReference type="NCBI Taxonomy" id="7936"/>
    <lineage>
        <taxon>Eukaryota</taxon>
        <taxon>Metazoa</taxon>
        <taxon>Chordata</taxon>
        <taxon>Craniata</taxon>
        <taxon>Vertebrata</taxon>
        <taxon>Euteleostomi</taxon>
        <taxon>Actinopterygii</taxon>
        <taxon>Neopterygii</taxon>
        <taxon>Teleostei</taxon>
        <taxon>Anguilliformes</taxon>
        <taxon>Anguillidae</taxon>
        <taxon>Anguilla</taxon>
    </lineage>
</organism>
<evidence type="ECO:0000313" key="1">
    <source>
        <dbReference type="EMBL" id="JAH15766.1"/>
    </source>
</evidence>
<sequence>MYCPVLLQRVKHRNLIARRELLSPQMCGHQKVRS</sequence>
<dbReference type="AlphaFoldDB" id="A0A0E9QFZ2"/>
<reference evidence="1" key="2">
    <citation type="journal article" date="2015" name="Fish Shellfish Immunol.">
        <title>Early steps in the European eel (Anguilla anguilla)-Vibrio vulnificus interaction in the gills: Role of the RtxA13 toxin.</title>
        <authorList>
            <person name="Callol A."/>
            <person name="Pajuelo D."/>
            <person name="Ebbesson L."/>
            <person name="Teles M."/>
            <person name="MacKenzie S."/>
            <person name="Amaro C."/>
        </authorList>
    </citation>
    <scope>NUCLEOTIDE SEQUENCE</scope>
</reference>
<proteinExistence type="predicted"/>
<name>A0A0E9QFZ2_ANGAN</name>
<protein>
    <submittedName>
        <fullName evidence="1">Uncharacterized protein</fullName>
    </submittedName>
</protein>
<accession>A0A0E9QFZ2</accession>